<gene>
    <name evidence="7" type="ORF">FEF09_29900</name>
</gene>
<dbReference type="GO" id="GO:0005990">
    <property type="term" value="P:lactose catabolic process"/>
    <property type="evidence" value="ECO:0007669"/>
    <property type="project" value="TreeGrafter"/>
</dbReference>
<comment type="caution">
    <text evidence="7">The sequence shown here is derived from an EMBL/GenBank/DDBJ whole genome shotgun (WGS) entry which is preliminary data.</text>
</comment>
<evidence type="ECO:0000256" key="2">
    <source>
        <dbReference type="ARBA" id="ARBA00007401"/>
    </source>
</evidence>
<keyword evidence="4" id="KW-0378">Hydrolase</keyword>
<dbReference type="PANTHER" id="PTHR46323:SF2">
    <property type="entry name" value="BETA-GALACTOSIDASE"/>
    <property type="match status" value="1"/>
</dbReference>
<dbReference type="Gene3D" id="2.60.40.10">
    <property type="entry name" value="Immunoglobulins"/>
    <property type="match status" value="1"/>
</dbReference>
<protein>
    <recommendedName>
        <fullName evidence="3">beta-galactosidase</fullName>
        <ecNumber evidence="3">3.2.1.23</ecNumber>
    </recommendedName>
</protein>
<dbReference type="InterPro" id="IPR006102">
    <property type="entry name" value="Ig-like_GH2"/>
</dbReference>
<reference evidence="7 8" key="1">
    <citation type="submission" date="2019-08" db="EMBL/GenBank/DDBJ databases">
        <title>Whole genome sequencing of chitin degrading bacteria Chitinophaga pinensis YS16.</title>
        <authorList>
            <person name="Singh R.P."/>
            <person name="Manchanda G."/>
            <person name="Maurya I.K."/>
            <person name="Joshi N.K."/>
            <person name="Srivastava A.K."/>
        </authorList>
    </citation>
    <scope>NUCLEOTIDE SEQUENCE [LARGE SCALE GENOMIC DNA]</scope>
    <source>
        <strain evidence="7 8">YS-16</strain>
    </source>
</reference>
<dbReference type="SUPFAM" id="SSF49303">
    <property type="entry name" value="beta-Galactosidase/glucuronidase domain"/>
    <property type="match status" value="1"/>
</dbReference>
<organism evidence="7 8">
    <name type="scientific">Chitinophaga pinensis</name>
    <dbReference type="NCBI Taxonomy" id="79329"/>
    <lineage>
        <taxon>Bacteria</taxon>
        <taxon>Pseudomonadati</taxon>
        <taxon>Bacteroidota</taxon>
        <taxon>Chitinophagia</taxon>
        <taxon>Chitinophagales</taxon>
        <taxon>Chitinophagaceae</taxon>
        <taxon>Chitinophaga</taxon>
    </lineage>
</organism>
<dbReference type="GO" id="GO:0009341">
    <property type="term" value="C:beta-galactosidase complex"/>
    <property type="evidence" value="ECO:0007669"/>
    <property type="project" value="TreeGrafter"/>
</dbReference>
<dbReference type="InterPro" id="IPR050347">
    <property type="entry name" value="Bact_Beta-galactosidase"/>
</dbReference>
<dbReference type="InterPro" id="IPR013783">
    <property type="entry name" value="Ig-like_fold"/>
</dbReference>
<accession>A0A5C6LL19</accession>
<dbReference type="Pfam" id="PF00703">
    <property type="entry name" value="Glyco_hydro_2"/>
    <property type="match status" value="1"/>
</dbReference>
<keyword evidence="8" id="KW-1185">Reference proteome</keyword>
<comment type="similarity">
    <text evidence="2">Belongs to the glycosyl hydrolase 2 family.</text>
</comment>
<dbReference type="EC" id="3.2.1.23" evidence="3"/>
<dbReference type="PANTHER" id="PTHR46323">
    <property type="entry name" value="BETA-GALACTOSIDASE"/>
    <property type="match status" value="1"/>
</dbReference>
<dbReference type="InterPro" id="IPR036156">
    <property type="entry name" value="Beta-gal/glucu_dom_sf"/>
</dbReference>
<dbReference type="RefSeq" id="WP_146308528.1">
    <property type="nucleotide sequence ID" value="NZ_VOHS01000088.1"/>
</dbReference>
<dbReference type="AlphaFoldDB" id="A0A5C6LL19"/>
<evidence type="ECO:0000256" key="3">
    <source>
        <dbReference type="ARBA" id="ARBA00012756"/>
    </source>
</evidence>
<evidence type="ECO:0000259" key="6">
    <source>
        <dbReference type="Pfam" id="PF00703"/>
    </source>
</evidence>
<evidence type="ECO:0000313" key="8">
    <source>
        <dbReference type="Proteomes" id="UP000318815"/>
    </source>
</evidence>
<dbReference type="Proteomes" id="UP000318815">
    <property type="component" value="Unassembled WGS sequence"/>
</dbReference>
<dbReference type="GO" id="GO:0004565">
    <property type="term" value="F:beta-galactosidase activity"/>
    <property type="evidence" value="ECO:0007669"/>
    <property type="project" value="UniProtKB-EC"/>
</dbReference>
<evidence type="ECO:0000256" key="1">
    <source>
        <dbReference type="ARBA" id="ARBA00001412"/>
    </source>
</evidence>
<keyword evidence="5" id="KW-0326">Glycosidase</keyword>
<evidence type="ECO:0000313" key="7">
    <source>
        <dbReference type="EMBL" id="TWV89596.1"/>
    </source>
</evidence>
<feature type="domain" description="Glycoside hydrolase family 2 immunoglobulin-like beta-sandwich" evidence="6">
    <location>
        <begin position="48"/>
        <end position="143"/>
    </location>
</feature>
<sequence length="156" mass="17380">MTDFVNPGKNTVAVEVYQYTVGSYRRSGYVAPQRYLQKRVCMDAPQEHIRDFNVKTTFDAGYKNATLLVTAKVKNYSQSPVAARKLDVKLYEAGKSVVVVTGNASVPALQAGEEKIVQLSIPVNNPQKWTAETPNLYTTVLTLGEELLRRLPVSER</sequence>
<proteinExistence type="inferred from homology"/>
<name>A0A5C6LL19_9BACT</name>
<evidence type="ECO:0000256" key="5">
    <source>
        <dbReference type="ARBA" id="ARBA00023295"/>
    </source>
</evidence>
<dbReference type="EMBL" id="VOHS01000088">
    <property type="protein sequence ID" value="TWV89596.1"/>
    <property type="molecule type" value="Genomic_DNA"/>
</dbReference>
<comment type="catalytic activity">
    <reaction evidence="1">
        <text>Hydrolysis of terminal non-reducing beta-D-galactose residues in beta-D-galactosides.</text>
        <dbReference type="EC" id="3.2.1.23"/>
    </reaction>
</comment>
<evidence type="ECO:0000256" key="4">
    <source>
        <dbReference type="ARBA" id="ARBA00022801"/>
    </source>
</evidence>
<dbReference type="OrthoDB" id="9801077at2"/>